<reference evidence="1 2" key="1">
    <citation type="journal article" date="2019" name="Sci. Rep.">
        <title>Orb-weaving spider Araneus ventricosus genome elucidates the spidroin gene catalogue.</title>
        <authorList>
            <person name="Kono N."/>
            <person name="Nakamura H."/>
            <person name="Ohtoshi R."/>
            <person name="Moran D.A.P."/>
            <person name="Shinohara A."/>
            <person name="Yoshida Y."/>
            <person name="Fujiwara M."/>
            <person name="Mori M."/>
            <person name="Tomita M."/>
            <person name="Arakawa K."/>
        </authorList>
    </citation>
    <scope>NUCLEOTIDE SEQUENCE [LARGE SCALE GENOMIC DNA]</scope>
</reference>
<dbReference type="Proteomes" id="UP000499080">
    <property type="component" value="Unassembled WGS sequence"/>
</dbReference>
<evidence type="ECO:0000313" key="2">
    <source>
        <dbReference type="Proteomes" id="UP000499080"/>
    </source>
</evidence>
<organism evidence="1 2">
    <name type="scientific">Araneus ventricosus</name>
    <name type="common">Orbweaver spider</name>
    <name type="synonym">Epeira ventricosa</name>
    <dbReference type="NCBI Taxonomy" id="182803"/>
    <lineage>
        <taxon>Eukaryota</taxon>
        <taxon>Metazoa</taxon>
        <taxon>Ecdysozoa</taxon>
        <taxon>Arthropoda</taxon>
        <taxon>Chelicerata</taxon>
        <taxon>Arachnida</taxon>
        <taxon>Araneae</taxon>
        <taxon>Araneomorphae</taxon>
        <taxon>Entelegynae</taxon>
        <taxon>Araneoidea</taxon>
        <taxon>Araneidae</taxon>
        <taxon>Araneus</taxon>
    </lineage>
</organism>
<evidence type="ECO:0000313" key="1">
    <source>
        <dbReference type="EMBL" id="GBL93740.1"/>
    </source>
</evidence>
<gene>
    <name evidence="1" type="ORF">AVEN_166780_1</name>
</gene>
<keyword evidence="2" id="KW-1185">Reference proteome</keyword>
<dbReference type="AlphaFoldDB" id="A0A4Y2BNF8"/>
<sequence length="123" mass="13434">MDVMMAALARSEILNRSNVLTAAKTFVITVACGGGLLVKSRLPNGRVPNPIHPPCYADLVLVKSDDEGQTPTRWCGVAIWKMRFYQGDIISIDFERVESVVGANPLLEWTVWCGSGESPAIRS</sequence>
<proteinExistence type="predicted"/>
<dbReference type="EMBL" id="BGPR01000096">
    <property type="protein sequence ID" value="GBL93740.1"/>
    <property type="molecule type" value="Genomic_DNA"/>
</dbReference>
<protein>
    <submittedName>
        <fullName evidence="1">Uncharacterized protein</fullName>
    </submittedName>
</protein>
<accession>A0A4Y2BNF8</accession>
<name>A0A4Y2BNF8_ARAVE</name>
<comment type="caution">
    <text evidence="1">The sequence shown here is derived from an EMBL/GenBank/DDBJ whole genome shotgun (WGS) entry which is preliminary data.</text>
</comment>